<protein>
    <submittedName>
        <fullName evidence="2">Putative large multifunctional protein-putative glycosyl hydrolase</fullName>
    </submittedName>
</protein>
<proteinExistence type="predicted"/>
<dbReference type="InterPro" id="IPR010496">
    <property type="entry name" value="AL/BT2_dom"/>
</dbReference>
<dbReference type="eggNOG" id="COG3291">
    <property type="taxonomic scope" value="Bacteria"/>
</dbReference>
<name>A0A068NVA5_FIMGI</name>
<dbReference type="EMBL" id="CP007139">
    <property type="protein sequence ID" value="AIE87458.1"/>
    <property type="molecule type" value="Genomic_DNA"/>
</dbReference>
<dbReference type="AlphaFoldDB" id="A0A068NVA5"/>
<dbReference type="Pfam" id="PF06439">
    <property type="entry name" value="3keto-disac_hyd"/>
    <property type="match status" value="1"/>
</dbReference>
<dbReference type="Gene3D" id="2.60.120.560">
    <property type="entry name" value="Exo-inulinase, domain 1"/>
    <property type="match status" value="1"/>
</dbReference>
<evidence type="ECO:0000313" key="3">
    <source>
        <dbReference type="Proteomes" id="UP000027982"/>
    </source>
</evidence>
<keyword evidence="3" id="KW-1185">Reference proteome</keyword>
<dbReference type="HOGENOM" id="CLU_862589_0_0_0"/>
<dbReference type="Proteomes" id="UP000027982">
    <property type="component" value="Chromosome"/>
</dbReference>
<gene>
    <name evidence="2" type="ORF">OP10G_4090</name>
</gene>
<keyword evidence="2" id="KW-0378">Hydrolase</keyword>
<reference evidence="2 3" key="1">
    <citation type="journal article" date="2014" name="PLoS ONE">
        <title>The first complete genome sequence of the class fimbriimonadia in the phylum armatimonadetes.</title>
        <authorList>
            <person name="Hu Z.Y."/>
            <person name="Wang Y.Z."/>
            <person name="Im W.T."/>
            <person name="Wang S.Y."/>
            <person name="Zhao G.P."/>
            <person name="Zheng H.J."/>
            <person name="Quan Z.X."/>
        </authorList>
    </citation>
    <scope>NUCLEOTIDE SEQUENCE [LARGE SCALE GENOMIC DNA]</scope>
    <source>
        <strain evidence="2">Gsoil 348</strain>
    </source>
</reference>
<evidence type="ECO:0000313" key="2">
    <source>
        <dbReference type="EMBL" id="AIE87458.1"/>
    </source>
</evidence>
<feature type="domain" description="3-keto-alpha-glucoside-1,2-lyase/3-keto-2-hydroxy-glucal hydratase" evidence="1">
    <location>
        <begin position="102"/>
        <end position="267"/>
    </location>
</feature>
<dbReference type="GO" id="GO:0016787">
    <property type="term" value="F:hydrolase activity"/>
    <property type="evidence" value="ECO:0007669"/>
    <property type="project" value="UniProtKB-KW"/>
</dbReference>
<dbReference type="STRING" id="661478.OP10G_4090"/>
<evidence type="ECO:0000259" key="1">
    <source>
        <dbReference type="Pfam" id="PF06439"/>
    </source>
</evidence>
<accession>A0A068NVA5</accession>
<organism evidence="2 3">
    <name type="scientific">Fimbriimonas ginsengisoli Gsoil 348</name>
    <dbReference type="NCBI Taxonomy" id="661478"/>
    <lineage>
        <taxon>Bacteria</taxon>
        <taxon>Bacillati</taxon>
        <taxon>Armatimonadota</taxon>
        <taxon>Fimbriimonadia</taxon>
        <taxon>Fimbriimonadales</taxon>
        <taxon>Fimbriimonadaceae</taxon>
        <taxon>Fimbriimonas</taxon>
    </lineage>
</organism>
<dbReference type="KEGG" id="fgi:OP10G_4090"/>
<sequence>MVGPAEDQFPSWVELTQGGGRFVGRFGSARPLASASIEGDYVAFRLPKQYERRETELTFEGTLVDGRLVGTTVLDDGTEGAWVGVRAPELPSFTPTFGEPIELIGSDLSGWTARWDDLANKWSIEDGMLVNSAAGTDLVTTEKFSDFRLVAEYRYPKGSNSGIYLRGRYELQILDDYEGAPNGVGNSGAIYGFLAPTTNSINPPEAWNTAEITLLGRWITVVLNVVTIIDRQEIPGITGGALDSAEGEPGPILVQGDHGPVTFRRLTLYPAT</sequence>